<dbReference type="InterPro" id="IPR015421">
    <property type="entry name" value="PyrdxlP-dep_Trfase_major"/>
</dbReference>
<dbReference type="InterPro" id="IPR023603">
    <property type="entry name" value="Low_specificity_L-TA-like"/>
</dbReference>
<evidence type="ECO:0000256" key="1">
    <source>
        <dbReference type="ARBA" id="ARBA00001933"/>
    </source>
</evidence>
<dbReference type="PANTHER" id="PTHR48097">
    <property type="entry name" value="L-THREONINE ALDOLASE-RELATED"/>
    <property type="match status" value="1"/>
</dbReference>
<dbReference type="SUPFAM" id="SSF53383">
    <property type="entry name" value="PLP-dependent transferases"/>
    <property type="match status" value="1"/>
</dbReference>
<dbReference type="PIRSF" id="PIRSF017617">
    <property type="entry name" value="Thr_aldolase"/>
    <property type="match status" value="1"/>
</dbReference>
<dbReference type="NCBIfam" id="NF041359">
    <property type="entry name" value="GntG_guanitoxin"/>
    <property type="match status" value="1"/>
</dbReference>
<evidence type="ECO:0000256" key="3">
    <source>
        <dbReference type="ARBA" id="ARBA00022898"/>
    </source>
</evidence>
<protein>
    <submittedName>
        <fullName evidence="5">GntG family PLP-dependent aldolase</fullName>
    </submittedName>
</protein>
<organism evidence="5 6">
    <name type="scientific">Planococcus shenhongbingii</name>
    <dbReference type="NCBI Taxonomy" id="3058398"/>
    <lineage>
        <taxon>Bacteria</taxon>
        <taxon>Bacillati</taxon>
        <taxon>Bacillota</taxon>
        <taxon>Bacilli</taxon>
        <taxon>Bacillales</taxon>
        <taxon>Caryophanaceae</taxon>
        <taxon>Planococcus</taxon>
    </lineage>
</organism>
<proteinExistence type="inferred from homology"/>
<evidence type="ECO:0000313" key="5">
    <source>
        <dbReference type="EMBL" id="MDN7245478.1"/>
    </source>
</evidence>
<dbReference type="Proteomes" id="UP001172142">
    <property type="component" value="Unassembled WGS sequence"/>
</dbReference>
<dbReference type="InterPro" id="IPR001597">
    <property type="entry name" value="ArAA_b-elim_lyase/Thr_aldolase"/>
</dbReference>
<evidence type="ECO:0000259" key="4">
    <source>
        <dbReference type="Pfam" id="PF01212"/>
    </source>
</evidence>
<keyword evidence="3" id="KW-0663">Pyridoxal phosphate</keyword>
<dbReference type="RefSeq" id="WP_301856003.1">
    <property type="nucleotide sequence ID" value="NZ_JAUJWU010000001.1"/>
</dbReference>
<keyword evidence="6" id="KW-1185">Reference proteome</keyword>
<evidence type="ECO:0000256" key="2">
    <source>
        <dbReference type="ARBA" id="ARBA00006966"/>
    </source>
</evidence>
<reference evidence="5 6" key="1">
    <citation type="submission" date="2023-07" db="EMBL/GenBank/DDBJ databases">
        <title>Novel species in genus Planococcus.</title>
        <authorList>
            <person name="Ning S."/>
        </authorList>
    </citation>
    <scope>NUCLEOTIDE SEQUENCE [LARGE SCALE GENOMIC DNA]</scope>
    <source>
        <strain evidence="5 6">N017</strain>
    </source>
</reference>
<sequence>MIDLRSDTLTLPSKEMLDTILTAKSGDDGRVGPSGRGEDETVNELEDIAAGLTGKEAALLAPSGTFGNTVAILSMCDPGDSILVDERQHILISEKILFDEKYGRLKPIKYKLTENMTPDIEMIDKLLGESGAKLICIENTHNYAGGYFIPVEEMKKIRMIADRHGAKIHLDGARLFHAAAGLKVEIEDITQHVDSVMFSISKGLGAPVGSLVCGTQEMIKKARELRKLLGGGMRQAAIIAAPGIYALKNNVGRLHEDIDNAKHVFNKLNGKLTRIIMQKEVQTNILKLQLSDTAVSPSKFCSMAAEKGLVIGPVSTDSVRLVFYKGIDAAAAEEAAEIILALDKII</sequence>
<dbReference type="Gene3D" id="3.90.1150.10">
    <property type="entry name" value="Aspartate Aminotransferase, domain 1"/>
    <property type="match status" value="1"/>
</dbReference>
<dbReference type="InterPro" id="IPR015424">
    <property type="entry name" value="PyrdxlP-dep_Trfase"/>
</dbReference>
<dbReference type="Gene3D" id="3.40.640.10">
    <property type="entry name" value="Type I PLP-dependent aspartate aminotransferase-like (Major domain)"/>
    <property type="match status" value="1"/>
</dbReference>
<gene>
    <name evidence="5" type="ORF">QWY13_08185</name>
</gene>
<comment type="cofactor">
    <cofactor evidence="1">
        <name>pyridoxal 5'-phosphate</name>
        <dbReference type="ChEBI" id="CHEBI:597326"/>
    </cofactor>
</comment>
<dbReference type="InterPro" id="IPR015422">
    <property type="entry name" value="PyrdxlP-dep_Trfase_small"/>
</dbReference>
<name>A0ABT8NC91_9BACL</name>
<dbReference type="EMBL" id="JAUJWU010000001">
    <property type="protein sequence ID" value="MDN7245478.1"/>
    <property type="molecule type" value="Genomic_DNA"/>
</dbReference>
<comment type="similarity">
    <text evidence="2">Belongs to the threonine aldolase family.</text>
</comment>
<feature type="domain" description="Aromatic amino acid beta-eliminating lyase/threonine aldolase" evidence="4">
    <location>
        <begin position="3"/>
        <end position="289"/>
    </location>
</feature>
<evidence type="ECO:0000313" key="6">
    <source>
        <dbReference type="Proteomes" id="UP001172142"/>
    </source>
</evidence>
<comment type="caution">
    <text evidence="5">The sequence shown here is derived from an EMBL/GenBank/DDBJ whole genome shotgun (WGS) entry which is preliminary data.</text>
</comment>
<dbReference type="Pfam" id="PF01212">
    <property type="entry name" value="Beta_elim_lyase"/>
    <property type="match status" value="1"/>
</dbReference>
<dbReference type="PANTHER" id="PTHR48097:SF9">
    <property type="entry name" value="L-THREONINE ALDOLASE"/>
    <property type="match status" value="1"/>
</dbReference>
<accession>A0ABT8NC91</accession>